<dbReference type="HAMAP" id="MF_01365_B">
    <property type="entry name" value="Ribosomal_uL6_B"/>
    <property type="match status" value="1"/>
</dbReference>
<evidence type="ECO:0000256" key="1">
    <source>
        <dbReference type="ARBA" id="ARBA00009356"/>
    </source>
</evidence>
<proteinExistence type="inferred from homology"/>
<evidence type="ECO:0000256" key="4">
    <source>
        <dbReference type="HAMAP-Rule" id="MF_01365"/>
    </source>
</evidence>
<protein>
    <recommendedName>
        <fullName evidence="4">Large ribosomal subunit protein uL6</fullName>
    </recommendedName>
</protein>
<dbReference type="GO" id="GO:0019843">
    <property type="term" value="F:rRNA binding"/>
    <property type="evidence" value="ECO:0007669"/>
    <property type="project" value="UniProtKB-UniRule"/>
</dbReference>
<evidence type="ECO:0000256" key="5">
    <source>
        <dbReference type="RuleBase" id="RU003869"/>
    </source>
</evidence>
<feature type="domain" description="Large ribosomal subunit protein uL6 alpha-beta" evidence="7">
    <location>
        <begin position="11"/>
        <end position="83"/>
    </location>
</feature>
<dbReference type="InterPro" id="IPR020040">
    <property type="entry name" value="Ribosomal_uL6_a/b-dom"/>
</dbReference>
<organism evidence="8 9">
    <name type="scientific">Candidatus Magasanikbacteria bacterium GW2011_GWC2_34_16</name>
    <dbReference type="NCBI Taxonomy" id="1619045"/>
    <lineage>
        <taxon>Bacteria</taxon>
        <taxon>Candidatus Magasanikiibacteriota</taxon>
    </lineage>
</organism>
<dbReference type="PANTHER" id="PTHR11655:SF14">
    <property type="entry name" value="LARGE RIBOSOMAL SUBUNIT PROTEIN UL6M"/>
    <property type="match status" value="1"/>
</dbReference>
<dbReference type="PATRIC" id="fig|1619045.3.peg.149"/>
<dbReference type="GO" id="GO:0003735">
    <property type="term" value="F:structural constituent of ribosome"/>
    <property type="evidence" value="ECO:0007669"/>
    <property type="project" value="UniProtKB-UniRule"/>
</dbReference>
<evidence type="ECO:0000256" key="6">
    <source>
        <dbReference type="RuleBase" id="RU003870"/>
    </source>
</evidence>
<dbReference type="PANTHER" id="PTHR11655">
    <property type="entry name" value="60S/50S RIBOSOMAL PROTEIN L6/L9"/>
    <property type="match status" value="1"/>
</dbReference>
<keyword evidence="4 6" id="KW-0699">rRNA-binding</keyword>
<dbReference type="FunFam" id="3.90.930.12:FF:000001">
    <property type="entry name" value="50S ribosomal protein L6"/>
    <property type="match status" value="1"/>
</dbReference>
<evidence type="ECO:0000259" key="7">
    <source>
        <dbReference type="Pfam" id="PF00347"/>
    </source>
</evidence>
<comment type="function">
    <text evidence="4 6">This protein binds to the 23S rRNA, and is important in its secondary structure. It is located near the subunit interface in the base of the L7/L12 stalk, and near the tRNA binding site of the peptidyltransferase center.</text>
</comment>
<keyword evidence="4 6" id="KW-0694">RNA-binding</keyword>
<dbReference type="InterPro" id="IPR019906">
    <property type="entry name" value="Ribosomal_uL6_bac-type"/>
</dbReference>
<name>A0A0G0ARQ4_9BACT</name>
<feature type="domain" description="Large ribosomal subunit protein uL6 alpha-beta" evidence="7">
    <location>
        <begin position="92"/>
        <end position="164"/>
    </location>
</feature>
<dbReference type="GO" id="GO:0022625">
    <property type="term" value="C:cytosolic large ribosomal subunit"/>
    <property type="evidence" value="ECO:0007669"/>
    <property type="project" value="UniProtKB-UniRule"/>
</dbReference>
<sequence length="182" mass="19648">MSRIGKKIRIIPQGVTAEMHQNKMVVKGPKGELTQTIHPRVTVVIADGQITFSVPNQESKADKALWGTFSSLVENMIQGVTVGFKKDLEINGVGYKASLKGTTLVLEIGYSHPVEVLPPAGIKFSVEKNIISVEGIEKQQVGEIAAQIRALKKAEPYKGKGIKYVGEIIRRKAGKTAAKAAS</sequence>
<keyword evidence="3 4" id="KW-0687">Ribonucleoprotein</keyword>
<evidence type="ECO:0000256" key="3">
    <source>
        <dbReference type="ARBA" id="ARBA00023274"/>
    </source>
</evidence>
<dbReference type="Pfam" id="PF00347">
    <property type="entry name" value="Ribosomal_L6"/>
    <property type="match status" value="2"/>
</dbReference>
<dbReference type="SUPFAM" id="SSF56053">
    <property type="entry name" value="Ribosomal protein L6"/>
    <property type="match status" value="2"/>
</dbReference>
<dbReference type="NCBIfam" id="TIGR03654">
    <property type="entry name" value="L6_bact"/>
    <property type="match status" value="1"/>
</dbReference>
<dbReference type="Gene3D" id="3.90.930.12">
    <property type="entry name" value="Ribosomal protein L6, alpha-beta domain"/>
    <property type="match status" value="2"/>
</dbReference>
<dbReference type="InterPro" id="IPR000702">
    <property type="entry name" value="Ribosomal_uL6-like"/>
</dbReference>
<gene>
    <name evidence="4" type="primary">rplF</name>
    <name evidence="8" type="ORF">UR53_C0001G0143</name>
</gene>
<dbReference type="Proteomes" id="UP000034927">
    <property type="component" value="Unassembled WGS sequence"/>
</dbReference>
<evidence type="ECO:0000256" key="2">
    <source>
        <dbReference type="ARBA" id="ARBA00022980"/>
    </source>
</evidence>
<evidence type="ECO:0000313" key="9">
    <source>
        <dbReference type="Proteomes" id="UP000034927"/>
    </source>
</evidence>
<dbReference type="PRINTS" id="PR00059">
    <property type="entry name" value="RIBOSOMALL6"/>
</dbReference>
<reference evidence="8 9" key="1">
    <citation type="journal article" date="2015" name="Nature">
        <title>rRNA introns, odd ribosomes, and small enigmatic genomes across a large radiation of phyla.</title>
        <authorList>
            <person name="Brown C.T."/>
            <person name="Hug L.A."/>
            <person name="Thomas B.C."/>
            <person name="Sharon I."/>
            <person name="Castelle C.J."/>
            <person name="Singh A."/>
            <person name="Wilkins M.J."/>
            <person name="Williams K.H."/>
            <person name="Banfield J.F."/>
        </authorList>
    </citation>
    <scope>NUCLEOTIDE SEQUENCE [LARGE SCALE GENOMIC DNA]</scope>
</reference>
<dbReference type="GO" id="GO:0002181">
    <property type="term" value="P:cytoplasmic translation"/>
    <property type="evidence" value="ECO:0007669"/>
    <property type="project" value="TreeGrafter"/>
</dbReference>
<comment type="caution">
    <text evidence="8">The sequence shown here is derived from an EMBL/GenBank/DDBJ whole genome shotgun (WGS) entry which is preliminary data.</text>
</comment>
<comment type="subunit">
    <text evidence="4">Part of the 50S ribosomal subunit.</text>
</comment>
<evidence type="ECO:0000313" key="8">
    <source>
        <dbReference type="EMBL" id="KKP59643.1"/>
    </source>
</evidence>
<dbReference type="InterPro" id="IPR036789">
    <property type="entry name" value="Ribosomal_uL6-like_a/b-dom_sf"/>
</dbReference>
<accession>A0A0G0ARQ4</accession>
<dbReference type="AlphaFoldDB" id="A0A0G0ARQ4"/>
<keyword evidence="2 4" id="KW-0689">Ribosomal protein</keyword>
<dbReference type="PIRSF" id="PIRSF002162">
    <property type="entry name" value="Ribosomal_L6"/>
    <property type="match status" value="1"/>
</dbReference>
<comment type="similarity">
    <text evidence="1 4 5">Belongs to the universal ribosomal protein uL6 family.</text>
</comment>
<dbReference type="EMBL" id="LBPO01000001">
    <property type="protein sequence ID" value="KKP59643.1"/>
    <property type="molecule type" value="Genomic_DNA"/>
</dbReference>